<comment type="caution">
    <text evidence="1">The sequence shown here is derived from an EMBL/GenBank/DDBJ whole genome shotgun (WGS) entry which is preliminary data.</text>
</comment>
<sequence length="31" mass="3804">MFEKIILFDKEITLRLNSFKNNYLTPIIKFL</sequence>
<reference evidence="1" key="1">
    <citation type="journal article" date="2014" name="Front. Microbiol.">
        <title>High frequency of phylogenetically diverse reductive dehalogenase-homologous genes in deep subseafloor sedimentary metagenomes.</title>
        <authorList>
            <person name="Kawai M."/>
            <person name="Futagami T."/>
            <person name="Toyoda A."/>
            <person name="Takaki Y."/>
            <person name="Nishi S."/>
            <person name="Hori S."/>
            <person name="Arai W."/>
            <person name="Tsubouchi T."/>
            <person name="Morono Y."/>
            <person name="Uchiyama I."/>
            <person name="Ito T."/>
            <person name="Fujiyama A."/>
            <person name="Inagaki F."/>
            <person name="Takami H."/>
        </authorList>
    </citation>
    <scope>NUCLEOTIDE SEQUENCE</scope>
    <source>
        <strain evidence="1">Expedition CK06-06</strain>
    </source>
</reference>
<evidence type="ECO:0000313" key="1">
    <source>
        <dbReference type="EMBL" id="GAH29900.1"/>
    </source>
</evidence>
<dbReference type="EMBL" id="BART01041916">
    <property type="protein sequence ID" value="GAH29900.1"/>
    <property type="molecule type" value="Genomic_DNA"/>
</dbReference>
<feature type="non-terminal residue" evidence="1">
    <location>
        <position position="31"/>
    </location>
</feature>
<gene>
    <name evidence="1" type="ORF">S01H4_67061</name>
</gene>
<accession>X1FBG6</accession>
<protein>
    <submittedName>
        <fullName evidence="1">Uncharacterized protein</fullName>
    </submittedName>
</protein>
<proteinExistence type="predicted"/>
<dbReference type="AlphaFoldDB" id="X1FBG6"/>
<organism evidence="1">
    <name type="scientific">marine sediment metagenome</name>
    <dbReference type="NCBI Taxonomy" id="412755"/>
    <lineage>
        <taxon>unclassified sequences</taxon>
        <taxon>metagenomes</taxon>
        <taxon>ecological metagenomes</taxon>
    </lineage>
</organism>
<name>X1FBG6_9ZZZZ</name>